<dbReference type="AlphaFoldDB" id="A0AAV4SAC2"/>
<dbReference type="EMBL" id="BPLQ01007674">
    <property type="protein sequence ID" value="GIY31448.1"/>
    <property type="molecule type" value="Genomic_DNA"/>
</dbReference>
<dbReference type="Proteomes" id="UP001054837">
    <property type="component" value="Unassembled WGS sequence"/>
</dbReference>
<gene>
    <name evidence="1" type="ORF">CDAR_448111</name>
</gene>
<evidence type="ECO:0000313" key="2">
    <source>
        <dbReference type="Proteomes" id="UP001054837"/>
    </source>
</evidence>
<proteinExistence type="predicted"/>
<organism evidence="1 2">
    <name type="scientific">Caerostris darwini</name>
    <dbReference type="NCBI Taxonomy" id="1538125"/>
    <lineage>
        <taxon>Eukaryota</taxon>
        <taxon>Metazoa</taxon>
        <taxon>Ecdysozoa</taxon>
        <taxon>Arthropoda</taxon>
        <taxon>Chelicerata</taxon>
        <taxon>Arachnida</taxon>
        <taxon>Araneae</taxon>
        <taxon>Araneomorphae</taxon>
        <taxon>Entelegynae</taxon>
        <taxon>Araneoidea</taxon>
        <taxon>Araneidae</taxon>
        <taxon>Caerostris</taxon>
    </lineage>
</organism>
<evidence type="ECO:0000313" key="1">
    <source>
        <dbReference type="EMBL" id="GIY31448.1"/>
    </source>
</evidence>
<protein>
    <submittedName>
        <fullName evidence="1">Uncharacterized protein</fullName>
    </submittedName>
</protein>
<sequence>MRLTLQITSGRLDNGTNSAITPFSNTCLNILVIESWCLVHTPQDQVVVPWPVDKGQRHDDCLHKLNRDMCSF</sequence>
<keyword evidence="2" id="KW-1185">Reference proteome</keyword>
<reference evidence="1 2" key="1">
    <citation type="submission" date="2021-06" db="EMBL/GenBank/DDBJ databases">
        <title>Caerostris darwini draft genome.</title>
        <authorList>
            <person name="Kono N."/>
            <person name="Arakawa K."/>
        </authorList>
    </citation>
    <scope>NUCLEOTIDE SEQUENCE [LARGE SCALE GENOMIC DNA]</scope>
</reference>
<accession>A0AAV4SAC2</accession>
<name>A0AAV4SAC2_9ARAC</name>
<comment type="caution">
    <text evidence="1">The sequence shown here is derived from an EMBL/GenBank/DDBJ whole genome shotgun (WGS) entry which is preliminary data.</text>
</comment>